<keyword evidence="3" id="KW-0614">Plasmid</keyword>
<evidence type="ECO:0000313" key="4">
    <source>
        <dbReference type="Proteomes" id="UP000077143"/>
    </source>
</evidence>
<dbReference type="SUPFAM" id="SSF49785">
    <property type="entry name" value="Galactose-binding domain-like"/>
    <property type="match status" value="1"/>
</dbReference>
<feature type="region of interest" description="Disordered" evidence="1">
    <location>
        <begin position="121"/>
        <end position="140"/>
    </location>
</feature>
<keyword evidence="4" id="KW-1185">Reference proteome</keyword>
<keyword evidence="2" id="KW-0812">Transmembrane</keyword>
<evidence type="ECO:0000256" key="2">
    <source>
        <dbReference type="SAM" id="Phobius"/>
    </source>
</evidence>
<dbReference type="NCBIfam" id="NF047619">
    <property type="entry name" value="NADase_discoid"/>
    <property type="match status" value="1"/>
</dbReference>
<feature type="region of interest" description="Disordered" evidence="1">
    <location>
        <begin position="269"/>
        <end position="291"/>
    </location>
</feature>
<evidence type="ECO:0000313" key="3">
    <source>
        <dbReference type="EMBL" id="ANE83400.1"/>
    </source>
</evidence>
<accession>A0A172UWP3</accession>
<keyword evidence="2" id="KW-1133">Transmembrane helix</keyword>
<dbReference type="OrthoDB" id="4526353at2"/>
<protein>
    <recommendedName>
        <fullName evidence="5">F5/8 type C domain-containing protein</fullName>
    </recommendedName>
</protein>
<keyword evidence="2" id="KW-0472">Membrane</keyword>
<dbReference type="Gene3D" id="2.60.120.260">
    <property type="entry name" value="Galactose-binding domain-like"/>
    <property type="match status" value="1"/>
</dbReference>
<dbReference type="EMBL" id="CP015597">
    <property type="protein sequence ID" value="ANE83400.1"/>
    <property type="molecule type" value="Genomic_DNA"/>
</dbReference>
<geneLocation type="plasmid" evidence="4">
    <name>pmyc1</name>
</geneLocation>
<feature type="transmembrane region" description="Helical" evidence="2">
    <location>
        <begin position="90"/>
        <end position="111"/>
    </location>
</feature>
<reference evidence="3 4" key="1">
    <citation type="submission" date="2016-05" db="EMBL/GenBank/DDBJ databases">
        <title>Complete genome sequence of a phthalic acid esters degrading Mycobacterium sp. YC-RL4.</title>
        <authorList>
            <person name="Ren L."/>
            <person name="Fan S."/>
            <person name="Ruth N."/>
            <person name="Jia Y."/>
            <person name="Wang J."/>
            <person name="Qiao C."/>
        </authorList>
    </citation>
    <scope>NUCLEOTIDE SEQUENCE [LARGE SCALE GENOMIC DNA]</scope>
    <source>
        <strain evidence="3 4">YC-RL4</strain>
        <plasmid evidence="4">pmyc1</plasmid>
    </source>
</reference>
<dbReference type="Proteomes" id="UP000077143">
    <property type="component" value="Plasmid pMYC1"/>
</dbReference>
<evidence type="ECO:0008006" key="5">
    <source>
        <dbReference type="Google" id="ProtNLM"/>
    </source>
</evidence>
<dbReference type="AlphaFoldDB" id="A0A172UWP3"/>
<name>A0A172UWP3_9MYCO</name>
<dbReference type="InterPro" id="IPR057561">
    <property type="entry name" value="NADase_transloc"/>
</dbReference>
<dbReference type="RefSeq" id="WP_068004101.1">
    <property type="nucleotide sequence ID" value="NZ_CP015597.1"/>
</dbReference>
<organism evidence="3 4">
    <name type="scientific">Mycobacterium adipatum</name>
    <dbReference type="NCBI Taxonomy" id="1682113"/>
    <lineage>
        <taxon>Bacteria</taxon>
        <taxon>Bacillati</taxon>
        <taxon>Actinomycetota</taxon>
        <taxon>Actinomycetes</taxon>
        <taxon>Mycobacteriales</taxon>
        <taxon>Mycobacteriaceae</taxon>
        <taxon>Mycobacterium</taxon>
    </lineage>
</organism>
<dbReference type="KEGG" id="madi:A7U43_28180"/>
<gene>
    <name evidence="3" type="ORF">A7U43_28180</name>
</gene>
<proteinExistence type="predicted"/>
<dbReference type="InterPro" id="IPR008979">
    <property type="entry name" value="Galactose-bd-like_sf"/>
</dbReference>
<feature type="compositionally biased region" description="Pro residues" evidence="1">
    <location>
        <begin position="121"/>
        <end position="134"/>
    </location>
</feature>
<evidence type="ECO:0000256" key="1">
    <source>
        <dbReference type="SAM" id="MobiDB-lite"/>
    </source>
</evidence>
<feature type="region of interest" description="Disordered" evidence="1">
    <location>
        <begin position="27"/>
        <end position="60"/>
    </location>
</feature>
<sequence length="310" mass="33259">MGTDIDENDLPVDHSWDNRRLILASLAPRSATRPARRGTPLDGDPTPPGGPDRTRKPGLFSRGMRVSGRAVSAGGRAFNNRVPRENRARVAIMTVAAVAILLVALAAVNYLTTDVNPPAPATPATAAPPPPPSQAPLNRDTILSGATASDVCPRDPNYSDANRAFDSDFNTAWVCTRVKNQDGQQIQIDFGRQVTLTQIRIIGGFDATAPDGTDQWAKHRIVTKLEVYFPKDLRRDPVTIDTGGARDWRFIALNPPATLSKLLIRIAETSPPPQPATPTSETASPNPDEVTSVAMSEIQFIGTDGHSPPA</sequence>